<sequence>MAALKLLLVSISVLAFAIAIAIVGVRADSGVDAEVSEAVEVVGEMESPLKLEISQLFVLSLRDRGEAPKGARRHSFGRDKLEKPQVEEVYKILLYIEAYQQEHNLTPMQVMLCWF</sequence>
<dbReference type="EMBL" id="JAGGNH010000005">
    <property type="protein sequence ID" value="KAJ0970951.1"/>
    <property type="molecule type" value="Genomic_DNA"/>
</dbReference>
<evidence type="ECO:0000256" key="1">
    <source>
        <dbReference type="SAM" id="SignalP"/>
    </source>
</evidence>
<reference evidence="2" key="1">
    <citation type="submission" date="2021-03" db="EMBL/GenBank/DDBJ databases">
        <authorList>
            <person name="Li Z."/>
            <person name="Yang C."/>
        </authorList>
    </citation>
    <scope>NUCLEOTIDE SEQUENCE</scope>
    <source>
        <strain evidence="2">Dzin_1.0</strain>
        <tissue evidence="2">Leaf</tissue>
    </source>
</reference>
<gene>
    <name evidence="2" type="ORF">J5N97_018910</name>
</gene>
<name>A0A9D5HBW9_9LILI</name>
<accession>A0A9D5HBW9</accession>
<feature type="signal peptide" evidence="1">
    <location>
        <begin position="1"/>
        <end position="27"/>
    </location>
</feature>
<organism evidence="2 3">
    <name type="scientific">Dioscorea zingiberensis</name>
    <dbReference type="NCBI Taxonomy" id="325984"/>
    <lineage>
        <taxon>Eukaryota</taxon>
        <taxon>Viridiplantae</taxon>
        <taxon>Streptophyta</taxon>
        <taxon>Embryophyta</taxon>
        <taxon>Tracheophyta</taxon>
        <taxon>Spermatophyta</taxon>
        <taxon>Magnoliopsida</taxon>
        <taxon>Liliopsida</taxon>
        <taxon>Dioscoreales</taxon>
        <taxon>Dioscoreaceae</taxon>
        <taxon>Dioscorea</taxon>
    </lineage>
</organism>
<dbReference type="AlphaFoldDB" id="A0A9D5HBW9"/>
<proteinExistence type="predicted"/>
<protein>
    <submittedName>
        <fullName evidence="2">Uncharacterized protein</fullName>
    </submittedName>
</protein>
<comment type="caution">
    <text evidence="2">The sequence shown here is derived from an EMBL/GenBank/DDBJ whole genome shotgun (WGS) entry which is preliminary data.</text>
</comment>
<keyword evidence="1" id="KW-0732">Signal</keyword>
<evidence type="ECO:0000313" key="3">
    <source>
        <dbReference type="Proteomes" id="UP001085076"/>
    </source>
</evidence>
<keyword evidence="3" id="KW-1185">Reference proteome</keyword>
<feature type="chain" id="PRO_5038394600" evidence="1">
    <location>
        <begin position="28"/>
        <end position="115"/>
    </location>
</feature>
<dbReference type="Proteomes" id="UP001085076">
    <property type="component" value="Miscellaneous, Linkage group lg05"/>
</dbReference>
<reference evidence="2" key="2">
    <citation type="journal article" date="2022" name="Hortic Res">
        <title>The genome of Dioscorea zingiberensis sheds light on the biosynthesis, origin and evolution of the medicinally important diosgenin saponins.</title>
        <authorList>
            <person name="Li Y."/>
            <person name="Tan C."/>
            <person name="Li Z."/>
            <person name="Guo J."/>
            <person name="Li S."/>
            <person name="Chen X."/>
            <person name="Wang C."/>
            <person name="Dai X."/>
            <person name="Yang H."/>
            <person name="Song W."/>
            <person name="Hou L."/>
            <person name="Xu J."/>
            <person name="Tong Z."/>
            <person name="Xu A."/>
            <person name="Yuan X."/>
            <person name="Wang W."/>
            <person name="Yang Q."/>
            <person name="Chen L."/>
            <person name="Sun Z."/>
            <person name="Wang K."/>
            <person name="Pan B."/>
            <person name="Chen J."/>
            <person name="Bao Y."/>
            <person name="Liu F."/>
            <person name="Qi X."/>
            <person name="Gang D.R."/>
            <person name="Wen J."/>
            <person name="Li J."/>
        </authorList>
    </citation>
    <scope>NUCLEOTIDE SEQUENCE</scope>
    <source>
        <strain evidence="2">Dzin_1.0</strain>
    </source>
</reference>
<evidence type="ECO:0000313" key="2">
    <source>
        <dbReference type="EMBL" id="KAJ0970951.1"/>
    </source>
</evidence>